<dbReference type="InterPro" id="IPR037185">
    <property type="entry name" value="EmrE-like"/>
</dbReference>
<feature type="transmembrane region" description="Helical" evidence="2">
    <location>
        <begin position="402"/>
        <end position="421"/>
    </location>
</feature>
<dbReference type="Pfam" id="PF00892">
    <property type="entry name" value="EamA"/>
    <property type="match status" value="1"/>
</dbReference>
<dbReference type="AlphaFoldDB" id="A0AAD2CP88"/>
<feature type="transmembrane region" description="Helical" evidence="2">
    <location>
        <begin position="457"/>
        <end position="477"/>
    </location>
</feature>
<keyword evidence="2" id="KW-0472">Membrane</keyword>
<dbReference type="PANTHER" id="PTHR22911:SF76">
    <property type="entry name" value="EAMA DOMAIN-CONTAINING PROTEIN"/>
    <property type="match status" value="1"/>
</dbReference>
<protein>
    <recommendedName>
        <fullName evidence="3">EamA domain-containing protein</fullName>
    </recommendedName>
</protein>
<keyword evidence="5" id="KW-1185">Reference proteome</keyword>
<gene>
    <name evidence="4" type="ORF">CYCCA115_LOCUS7369</name>
</gene>
<evidence type="ECO:0000259" key="3">
    <source>
        <dbReference type="Pfam" id="PF00892"/>
    </source>
</evidence>
<accession>A0AAD2CP88</accession>
<evidence type="ECO:0000313" key="4">
    <source>
        <dbReference type="EMBL" id="CAJ1941133.1"/>
    </source>
</evidence>
<dbReference type="Proteomes" id="UP001295423">
    <property type="component" value="Unassembled WGS sequence"/>
</dbReference>
<evidence type="ECO:0000256" key="1">
    <source>
        <dbReference type="SAM" id="MobiDB-lite"/>
    </source>
</evidence>
<feature type="transmembrane region" description="Helical" evidence="2">
    <location>
        <begin position="428"/>
        <end position="451"/>
    </location>
</feature>
<feature type="domain" description="EamA" evidence="3">
    <location>
        <begin position="178"/>
        <end position="307"/>
    </location>
</feature>
<name>A0AAD2CP88_9STRA</name>
<evidence type="ECO:0000313" key="5">
    <source>
        <dbReference type="Proteomes" id="UP001295423"/>
    </source>
</evidence>
<feature type="transmembrane region" description="Helical" evidence="2">
    <location>
        <begin position="237"/>
        <end position="256"/>
    </location>
</feature>
<organism evidence="4 5">
    <name type="scientific">Cylindrotheca closterium</name>
    <dbReference type="NCBI Taxonomy" id="2856"/>
    <lineage>
        <taxon>Eukaryota</taxon>
        <taxon>Sar</taxon>
        <taxon>Stramenopiles</taxon>
        <taxon>Ochrophyta</taxon>
        <taxon>Bacillariophyta</taxon>
        <taxon>Bacillariophyceae</taxon>
        <taxon>Bacillariophycidae</taxon>
        <taxon>Bacillariales</taxon>
        <taxon>Bacillariaceae</taxon>
        <taxon>Cylindrotheca</taxon>
    </lineage>
</organism>
<reference evidence="4" key="1">
    <citation type="submission" date="2023-08" db="EMBL/GenBank/DDBJ databases">
        <authorList>
            <person name="Audoor S."/>
            <person name="Bilcke G."/>
        </authorList>
    </citation>
    <scope>NUCLEOTIDE SEQUENCE</scope>
</reference>
<sequence>MGKTNNNKGPRDRQHPDESAFLLEDIEEQEGQQVKVAAQAPPLPTHRKVVSLFAGSNPHQRRTRPPRGGGRGGAHHRSLSSFSDMYHAVRDYPMGEDMRQVGDDIKSGFVHNMRELDQGKNLFLDMSMTRSLSVLPEDISDFAFELTTPRHKAEEEYEQEEEDEITKTLPPTTLFHYLGLFLAVFAVSSKATCFHMLDDVEAPLKQYWKMTATSVFLLPFAVHLYRNEGLPQLSLWQWITFMAAIVCYSVQAVLFVKALEYTTVGNACIYANSQALILILGKGCVGDPIHWLEGLGVFIAFSGAVLCTLDAESQSEVDNLDGTDGTFGDALAFLSAIAGVSYLTFAKSVRSGMSVTVFVFGVMFFGQLFVLLFMQLTSSSLEYNFDMDDGVFGWLNEHRLPIMIYLVLVVNSVGTMGFVRAMEHFDTLLIAVATLMEPLMASLIAFVFHAGLLPGPLGWVGNLLVVIGTLGVVYPSIGKGDGAMAH</sequence>
<dbReference type="PANTHER" id="PTHR22911">
    <property type="entry name" value="ACYL-MALONYL CONDENSING ENZYME-RELATED"/>
    <property type="match status" value="1"/>
</dbReference>
<dbReference type="EMBL" id="CAKOGP040001001">
    <property type="protein sequence ID" value="CAJ1941133.1"/>
    <property type="molecule type" value="Genomic_DNA"/>
</dbReference>
<feature type="region of interest" description="Disordered" evidence="1">
    <location>
        <begin position="1"/>
        <end position="21"/>
    </location>
</feature>
<dbReference type="SUPFAM" id="SSF103481">
    <property type="entry name" value="Multidrug resistance efflux transporter EmrE"/>
    <property type="match status" value="2"/>
</dbReference>
<dbReference type="InterPro" id="IPR000620">
    <property type="entry name" value="EamA_dom"/>
</dbReference>
<feature type="transmembrane region" description="Helical" evidence="2">
    <location>
        <begin position="326"/>
        <end position="345"/>
    </location>
</feature>
<proteinExistence type="predicted"/>
<feature type="transmembrane region" description="Helical" evidence="2">
    <location>
        <begin position="357"/>
        <end position="377"/>
    </location>
</feature>
<feature type="transmembrane region" description="Helical" evidence="2">
    <location>
        <begin position="174"/>
        <end position="195"/>
    </location>
</feature>
<feature type="compositionally biased region" description="Basic and acidic residues" evidence="1">
    <location>
        <begin position="9"/>
        <end position="18"/>
    </location>
</feature>
<evidence type="ECO:0000256" key="2">
    <source>
        <dbReference type="SAM" id="Phobius"/>
    </source>
</evidence>
<keyword evidence="2" id="KW-0812">Transmembrane</keyword>
<dbReference type="GO" id="GO:0016020">
    <property type="term" value="C:membrane"/>
    <property type="evidence" value="ECO:0007669"/>
    <property type="project" value="InterPro"/>
</dbReference>
<keyword evidence="2" id="KW-1133">Transmembrane helix</keyword>
<feature type="transmembrane region" description="Helical" evidence="2">
    <location>
        <begin position="289"/>
        <end position="306"/>
    </location>
</feature>
<comment type="caution">
    <text evidence="4">The sequence shown here is derived from an EMBL/GenBank/DDBJ whole genome shotgun (WGS) entry which is preliminary data.</text>
</comment>
<feature type="region of interest" description="Disordered" evidence="1">
    <location>
        <begin position="54"/>
        <end position="79"/>
    </location>
</feature>